<evidence type="ECO:0000313" key="7">
    <source>
        <dbReference type="EMBL" id="CAL1238814.1"/>
    </source>
</evidence>
<dbReference type="Pfam" id="PF01925">
    <property type="entry name" value="TauE"/>
    <property type="match status" value="1"/>
</dbReference>
<dbReference type="EMBL" id="OZ026884">
    <property type="protein sequence ID" value="CAL1238814.1"/>
    <property type="molecule type" value="Genomic_DNA"/>
</dbReference>
<evidence type="ECO:0000256" key="1">
    <source>
        <dbReference type="ARBA" id="ARBA00004141"/>
    </source>
</evidence>
<keyword evidence="6" id="KW-1003">Cell membrane</keyword>
<feature type="transmembrane region" description="Helical" evidence="6">
    <location>
        <begin position="102"/>
        <end position="123"/>
    </location>
</feature>
<evidence type="ECO:0000256" key="4">
    <source>
        <dbReference type="ARBA" id="ARBA00022989"/>
    </source>
</evidence>
<feature type="transmembrane region" description="Helical" evidence="6">
    <location>
        <begin position="76"/>
        <end position="95"/>
    </location>
</feature>
<feature type="transmembrane region" description="Helical" evidence="6">
    <location>
        <begin position="6"/>
        <end position="38"/>
    </location>
</feature>
<accession>A0ABM9NDY5</accession>
<dbReference type="PANTHER" id="PTHR43701:SF2">
    <property type="entry name" value="MEMBRANE TRANSPORTER PROTEIN YJNA-RELATED"/>
    <property type="match status" value="1"/>
</dbReference>
<evidence type="ECO:0000256" key="3">
    <source>
        <dbReference type="ARBA" id="ARBA00022692"/>
    </source>
</evidence>
<reference evidence="7 8" key="1">
    <citation type="submission" date="2024-04" db="EMBL/GenBank/DDBJ databases">
        <authorList>
            <person name="Cremers G."/>
        </authorList>
    </citation>
    <scope>NUCLEOTIDE SEQUENCE [LARGE SCALE GENOMIC DNA]</scope>
    <source>
        <strain evidence="7">MeCH1-AG</strain>
    </source>
</reference>
<keyword evidence="5 6" id="KW-0472">Membrane</keyword>
<proteinExistence type="inferred from homology"/>
<evidence type="ECO:0000313" key="8">
    <source>
        <dbReference type="Proteomes" id="UP001497493"/>
    </source>
</evidence>
<dbReference type="Proteomes" id="UP001497493">
    <property type="component" value="Chromosome"/>
</dbReference>
<comment type="subcellular location">
    <subcellularLocation>
        <location evidence="6">Cell membrane</location>
        <topology evidence="6">Multi-pass membrane protein</topology>
    </subcellularLocation>
    <subcellularLocation>
        <location evidence="1">Membrane</location>
        <topology evidence="1">Multi-pass membrane protein</topology>
    </subcellularLocation>
</comment>
<comment type="similarity">
    <text evidence="2 6">Belongs to the 4-toluene sulfonate uptake permease (TSUP) (TC 2.A.102) family.</text>
</comment>
<dbReference type="PANTHER" id="PTHR43701">
    <property type="entry name" value="MEMBRANE TRANSPORTER PROTEIN MJ0441-RELATED"/>
    <property type="match status" value="1"/>
</dbReference>
<keyword evidence="3 6" id="KW-0812">Transmembrane</keyword>
<dbReference type="InterPro" id="IPR002781">
    <property type="entry name" value="TM_pro_TauE-like"/>
</dbReference>
<evidence type="ECO:0000256" key="6">
    <source>
        <dbReference type="RuleBase" id="RU363041"/>
    </source>
</evidence>
<sequence length="129" mass="13101">MPLSLVAVLIAIGLVSGILSGLFGIGGGVLIVPGLVYFAGFSQHLAIGTSLAILLPPVGLAAVVEYYRHGNVHLPSAFIVAAALSVGGWLGALVANRIGGPYLRLAFGLFVVALGCSLVVGALRRLAWI</sequence>
<gene>
    <name evidence="7" type="ORF">MECH1_V1_0026</name>
</gene>
<organism evidence="7 8">
    <name type="scientific">Candidatus Methylocalor cossyra</name>
    <dbReference type="NCBI Taxonomy" id="3108543"/>
    <lineage>
        <taxon>Bacteria</taxon>
        <taxon>Pseudomonadati</taxon>
        <taxon>Pseudomonadota</taxon>
        <taxon>Gammaproteobacteria</taxon>
        <taxon>Methylococcales</taxon>
        <taxon>Methylococcaceae</taxon>
        <taxon>Candidatus Methylocalor</taxon>
    </lineage>
</organism>
<dbReference type="InterPro" id="IPR051598">
    <property type="entry name" value="TSUP/Inactive_protease-like"/>
</dbReference>
<feature type="transmembrane region" description="Helical" evidence="6">
    <location>
        <begin position="45"/>
        <end position="64"/>
    </location>
</feature>
<evidence type="ECO:0000256" key="2">
    <source>
        <dbReference type="ARBA" id="ARBA00009142"/>
    </source>
</evidence>
<name>A0ABM9NDY5_9GAMM</name>
<keyword evidence="8" id="KW-1185">Reference proteome</keyword>
<evidence type="ECO:0000256" key="5">
    <source>
        <dbReference type="ARBA" id="ARBA00023136"/>
    </source>
</evidence>
<keyword evidence="4 6" id="KW-1133">Transmembrane helix</keyword>
<dbReference type="RefSeq" id="WP_348758427.1">
    <property type="nucleotide sequence ID" value="NZ_OZ026884.1"/>
</dbReference>
<protein>
    <recommendedName>
        <fullName evidence="6">Probable membrane transporter protein</fullName>
    </recommendedName>
</protein>